<evidence type="ECO:0000313" key="3">
    <source>
        <dbReference type="Proteomes" id="UP001056708"/>
    </source>
</evidence>
<protein>
    <submittedName>
        <fullName evidence="2">DUF4178 domain-containing protein</fullName>
    </submittedName>
</protein>
<keyword evidence="3" id="KW-1185">Reference proteome</keyword>
<evidence type="ECO:0000313" key="2">
    <source>
        <dbReference type="EMBL" id="USR90735.1"/>
    </source>
</evidence>
<dbReference type="Proteomes" id="UP001056708">
    <property type="component" value="Chromosome"/>
</dbReference>
<dbReference type="RefSeq" id="WP_252662759.1">
    <property type="nucleotide sequence ID" value="NZ_CP098611.1"/>
</dbReference>
<name>A0ABY5ANF3_9CYAN</name>
<dbReference type="Pfam" id="PF13785">
    <property type="entry name" value="DUF4178"/>
    <property type="match status" value="1"/>
</dbReference>
<proteinExistence type="predicted"/>
<accession>A0ABY5ANF3</accession>
<sequence length="194" mass="22188">MLIFIWGVVIVVLAVSTVFVMRQRQLAPVSDSQKNVPLERSVFTLQIGDIVDYMGEDWVVQGTLVYNDNGYQWQEYLLQDGDRIRWLGVEEDDQVQVTWLTPTDDLEITGTPPKQLQFEGNHYRCVESGEATMSRQGMTLNRSSKRCQYFDYRGPGRQVLTIEDWDGDIEVTIGTIIHPSELLLLPGDGQPVYE</sequence>
<gene>
    <name evidence="2" type="ORF">NEA10_18225</name>
</gene>
<feature type="domain" description="DUF4178" evidence="1">
    <location>
        <begin position="46"/>
        <end position="179"/>
    </location>
</feature>
<dbReference type="InterPro" id="IPR025235">
    <property type="entry name" value="DUF4178"/>
</dbReference>
<reference evidence="2" key="1">
    <citation type="submission" date="2022-06" db="EMBL/GenBank/DDBJ databases">
        <title>Genome sequence of Phormidium yuhuli AB48 isolated from an industrial photobioreactor environment.</title>
        <authorList>
            <person name="Qiu Y."/>
            <person name="Noonan A.J.C."/>
            <person name="Dofher K."/>
            <person name="Koch M."/>
            <person name="Kieft B."/>
            <person name="Lin X."/>
            <person name="Ziels R.M."/>
            <person name="Hallam S.J."/>
        </authorList>
    </citation>
    <scope>NUCLEOTIDE SEQUENCE</scope>
    <source>
        <strain evidence="2">AB48</strain>
    </source>
</reference>
<dbReference type="EMBL" id="CP098611">
    <property type="protein sequence ID" value="USR90735.1"/>
    <property type="molecule type" value="Genomic_DNA"/>
</dbReference>
<organism evidence="2 3">
    <name type="scientific">Phormidium yuhuli AB48</name>
    <dbReference type="NCBI Taxonomy" id="2940671"/>
    <lineage>
        <taxon>Bacteria</taxon>
        <taxon>Bacillati</taxon>
        <taxon>Cyanobacteriota</taxon>
        <taxon>Cyanophyceae</taxon>
        <taxon>Oscillatoriophycideae</taxon>
        <taxon>Oscillatoriales</taxon>
        <taxon>Oscillatoriaceae</taxon>
        <taxon>Phormidium</taxon>
        <taxon>Phormidium yuhuli</taxon>
    </lineage>
</organism>
<evidence type="ECO:0000259" key="1">
    <source>
        <dbReference type="Pfam" id="PF13785"/>
    </source>
</evidence>